<dbReference type="GO" id="GO:0006352">
    <property type="term" value="P:DNA-templated transcription initiation"/>
    <property type="evidence" value="ECO:0007669"/>
    <property type="project" value="InterPro"/>
</dbReference>
<protein>
    <submittedName>
        <fullName evidence="7">TATA-box-binding protein-like</fullName>
    </submittedName>
</protein>
<dbReference type="InterPro" id="IPR012295">
    <property type="entry name" value="TBP_dom_sf"/>
</dbReference>
<dbReference type="GeneTree" id="ENSGT00940000167740"/>
<dbReference type="Ensembl" id="ENSKMAT00000007149.1">
    <property type="protein sequence ID" value="ENSKMAP00000007034.1"/>
    <property type="gene ID" value="ENSKMAG00000005275.1"/>
</dbReference>
<dbReference type="SUPFAM" id="SSF55945">
    <property type="entry name" value="TATA-box binding protein-like"/>
    <property type="match status" value="2"/>
</dbReference>
<evidence type="ECO:0000256" key="6">
    <source>
        <dbReference type="ARBA" id="ARBA00023242"/>
    </source>
</evidence>
<dbReference type="InterPro" id="IPR000814">
    <property type="entry name" value="TBP"/>
</dbReference>
<dbReference type="AlphaFoldDB" id="A0A3Q3A7Y6"/>
<dbReference type="PANTHER" id="PTHR10126">
    <property type="entry name" value="TATA-BOX BINDING PROTEIN"/>
    <property type="match status" value="1"/>
</dbReference>
<dbReference type="GO" id="GO:0005634">
    <property type="term" value="C:nucleus"/>
    <property type="evidence" value="ECO:0007669"/>
    <property type="project" value="UniProtKB-SubCell"/>
</dbReference>
<evidence type="ECO:0000256" key="4">
    <source>
        <dbReference type="ARBA" id="ARBA00023125"/>
    </source>
</evidence>
<organism evidence="7 8">
    <name type="scientific">Kryptolebias marmoratus</name>
    <name type="common">Mangrove killifish</name>
    <name type="synonym">Rivulus marmoratus</name>
    <dbReference type="NCBI Taxonomy" id="37003"/>
    <lineage>
        <taxon>Eukaryota</taxon>
        <taxon>Metazoa</taxon>
        <taxon>Chordata</taxon>
        <taxon>Craniata</taxon>
        <taxon>Vertebrata</taxon>
        <taxon>Euteleostomi</taxon>
        <taxon>Actinopterygii</taxon>
        <taxon>Neopterygii</taxon>
        <taxon>Teleostei</taxon>
        <taxon>Neoteleostei</taxon>
        <taxon>Acanthomorphata</taxon>
        <taxon>Ovalentaria</taxon>
        <taxon>Atherinomorphae</taxon>
        <taxon>Cyprinodontiformes</taxon>
        <taxon>Rivulidae</taxon>
        <taxon>Kryptolebias</taxon>
    </lineage>
</organism>
<reference evidence="7" key="1">
    <citation type="submission" date="2025-08" db="UniProtKB">
        <authorList>
            <consortium name="Ensembl"/>
        </authorList>
    </citation>
    <scope>IDENTIFICATION</scope>
</reference>
<keyword evidence="8" id="KW-1185">Reference proteome</keyword>
<evidence type="ECO:0000256" key="3">
    <source>
        <dbReference type="ARBA" id="ARBA00023015"/>
    </source>
</evidence>
<evidence type="ECO:0000256" key="5">
    <source>
        <dbReference type="ARBA" id="ARBA00023163"/>
    </source>
</evidence>
<evidence type="ECO:0000313" key="8">
    <source>
        <dbReference type="Proteomes" id="UP000264800"/>
    </source>
</evidence>
<dbReference type="PRINTS" id="PR00686">
    <property type="entry name" value="TIFACTORIID"/>
</dbReference>
<comment type="similarity">
    <text evidence="2">Belongs to the TBP family.</text>
</comment>
<dbReference type="Proteomes" id="UP000264800">
    <property type="component" value="Unplaced"/>
</dbReference>
<accession>A0A3Q3A7Y6</accession>
<evidence type="ECO:0000256" key="2">
    <source>
        <dbReference type="ARBA" id="ARBA00005560"/>
    </source>
</evidence>
<keyword evidence="5" id="KW-0804">Transcription</keyword>
<dbReference type="FunFam" id="3.30.310.10:FF:000005">
    <property type="entry name" value="TATA box-binding protein-like 1"/>
    <property type="match status" value="1"/>
</dbReference>
<dbReference type="Pfam" id="PF00352">
    <property type="entry name" value="TBP"/>
    <property type="match status" value="2"/>
</dbReference>
<keyword evidence="4" id="KW-0238">DNA-binding</keyword>
<comment type="subcellular location">
    <subcellularLocation>
        <location evidence="1">Nucleus</location>
    </subcellularLocation>
</comment>
<dbReference type="OMA" id="FHFKIAE"/>
<keyword evidence="3" id="KW-0805">Transcription regulation</keyword>
<keyword evidence="6" id="KW-0539">Nucleus</keyword>
<reference evidence="7" key="2">
    <citation type="submission" date="2025-09" db="UniProtKB">
        <authorList>
            <consortium name="Ensembl"/>
        </authorList>
    </citation>
    <scope>IDENTIFICATION</scope>
</reference>
<evidence type="ECO:0000313" key="7">
    <source>
        <dbReference type="Ensembl" id="ENSKMAP00000007034.1"/>
    </source>
</evidence>
<evidence type="ECO:0000256" key="1">
    <source>
        <dbReference type="ARBA" id="ARBA00004123"/>
    </source>
</evidence>
<name>A0A3Q3A7Y6_KRYMA</name>
<dbReference type="Gene3D" id="3.30.310.10">
    <property type="entry name" value="TATA-Binding Protein"/>
    <property type="match status" value="2"/>
</dbReference>
<sequence length="195" mass="22364">MEVQQQRQQQQQQVQTNVCSASICRNVISSVKLSCRLDLDFITRTAWNTEYKPERFRALIMRIREPRTTANIYQSGSLVCTGARSIDESHRAARRFARILQKLGFPVSFQNFKIHNMVVSCNTFPVVLEALNLVYHQHCSYEPELFPALFFKMVPGITAIVFVQGKLILSGAKSPAEVSEALQVIYPVLRRFMKH</sequence>
<dbReference type="GO" id="GO:0003677">
    <property type="term" value="F:DNA binding"/>
    <property type="evidence" value="ECO:0007669"/>
    <property type="project" value="UniProtKB-KW"/>
</dbReference>
<proteinExistence type="inferred from homology"/>